<proteinExistence type="inferred from homology"/>
<dbReference type="HAMAP" id="MF_01916">
    <property type="entry name" value="Cardiolipin_synth_Cls"/>
    <property type="match status" value="1"/>
</dbReference>
<feature type="active site" evidence="12">
    <location>
        <position position="410"/>
    </location>
</feature>
<keyword evidence="6" id="KW-0677">Repeat</keyword>
<dbReference type="GO" id="GO:0008808">
    <property type="term" value="F:cardiolipin synthase activity"/>
    <property type="evidence" value="ECO:0007669"/>
    <property type="project" value="UniProtKB-UniRule"/>
</dbReference>
<feature type="active site" evidence="12">
    <location>
        <position position="234"/>
    </location>
</feature>
<keyword evidence="7 12" id="KW-1133">Transmembrane helix</keyword>
<comment type="subcellular location">
    <subcellularLocation>
        <location evidence="1 12">Cell membrane</location>
        <topology evidence="1 12">Multi-pass membrane protein</topology>
    </subcellularLocation>
</comment>
<keyword evidence="11 12" id="KW-1208">Phospholipid metabolism</keyword>
<evidence type="ECO:0000256" key="11">
    <source>
        <dbReference type="ARBA" id="ARBA00023264"/>
    </source>
</evidence>
<reference evidence="16" key="2">
    <citation type="journal article" date="2020" name="Antonie Van Leeuwenhoek">
        <title>Labilibaculum antarcticum sp. nov., a novel facultative anaerobic, psychrotorelant bacterium isolated from marine sediment of Antarctica.</title>
        <authorList>
            <person name="Watanabe M."/>
            <person name="Kojima H."/>
            <person name="Fukui M."/>
        </authorList>
    </citation>
    <scope>NUCLEOTIDE SEQUENCE [LARGE SCALE GENOMIC DNA]</scope>
    <source>
        <strain evidence="16">SPP2</strain>
    </source>
</reference>
<evidence type="ECO:0000256" key="5">
    <source>
        <dbReference type="ARBA" id="ARBA00022692"/>
    </source>
</evidence>
<dbReference type="FunFam" id="3.30.870.10:FF:000014">
    <property type="entry name" value="Cardiolipin synthase"/>
    <property type="match status" value="1"/>
</dbReference>
<dbReference type="PANTHER" id="PTHR21248">
    <property type="entry name" value="CARDIOLIPIN SYNTHASE"/>
    <property type="match status" value="1"/>
</dbReference>
<evidence type="ECO:0000256" key="3">
    <source>
        <dbReference type="ARBA" id="ARBA00022516"/>
    </source>
</evidence>
<dbReference type="GO" id="GO:0032049">
    <property type="term" value="P:cardiolipin biosynthetic process"/>
    <property type="evidence" value="ECO:0007669"/>
    <property type="project" value="UniProtKB-UniRule"/>
</dbReference>
<sequence>MLLIINWSEFWLHFFQVLAVLYVITIISTVIIVILENRSPLKTISWILVLVSLPVFGLISYLVFGQSFRKRKMFSMKELGDMKWLQVMSQDQKLDLDKSRWLKDERIHEKKNLMTLLLNNSKALLTGYNRVKILNDGKETFPSIFKALRKAQDHIHLEYYIIEDGELASELLEILTQKAREGVEVRVIYDDVGSWKLSKEFIEVLKESGAQIYAFLPVRFPILTSRVNYRNHRKIIVIDGKTAFVGGLNFADRYLHGMPEIGSWRDTHLKIVGEAASSLQIVFLIDWYFVRQEVLLNEKYLPYKKVKEKCLLQITASGADSDWASIMQAYFSAITSARGNVYISSPYFMPNGSILMALKTSAMSGVDVRVLLPQKSDSFMTYWGTLSYIEELLEASVRIFFYKGGFNHSKIMMVDGIMATVGTANMDVRSFEQNFEVNALIYDEQTTLELRTRFLTDLEDSEELHLHEWQNRSKRQRAKESMARIFTPLL</sequence>
<feature type="active site" evidence="12">
    <location>
        <position position="232"/>
    </location>
</feature>
<comment type="similarity">
    <text evidence="12">Belongs to the phospholipase D family. Cardiolipin synthase subfamily.</text>
</comment>
<organism evidence="15 16">
    <name type="scientific">Labilibaculum antarcticum</name>
    <dbReference type="NCBI Taxonomy" id="1717717"/>
    <lineage>
        <taxon>Bacteria</taxon>
        <taxon>Pseudomonadati</taxon>
        <taxon>Bacteroidota</taxon>
        <taxon>Bacteroidia</taxon>
        <taxon>Marinilabiliales</taxon>
        <taxon>Marinifilaceae</taxon>
        <taxon>Labilibaculum</taxon>
    </lineage>
</organism>
<feature type="transmembrane region" description="Helical" evidence="12">
    <location>
        <begin position="46"/>
        <end position="64"/>
    </location>
</feature>
<keyword evidence="3 12" id="KW-0444">Lipid biosynthesis</keyword>
<evidence type="ECO:0000313" key="16">
    <source>
        <dbReference type="Proteomes" id="UP000218267"/>
    </source>
</evidence>
<feature type="transmembrane region" description="Helical" evidence="12">
    <location>
        <begin position="12"/>
        <end position="34"/>
    </location>
</feature>
<dbReference type="Proteomes" id="UP000218267">
    <property type="component" value="Chromosome"/>
</dbReference>
<keyword evidence="2 12" id="KW-1003">Cell membrane</keyword>
<dbReference type="InterPro" id="IPR025202">
    <property type="entry name" value="PLD-like_dom"/>
</dbReference>
<evidence type="ECO:0000256" key="7">
    <source>
        <dbReference type="ARBA" id="ARBA00022989"/>
    </source>
</evidence>
<dbReference type="GO" id="GO:0005886">
    <property type="term" value="C:plasma membrane"/>
    <property type="evidence" value="ECO:0007669"/>
    <property type="project" value="UniProtKB-SubCell"/>
</dbReference>
<keyword evidence="9 12" id="KW-0472">Membrane</keyword>
<comment type="catalytic activity">
    <reaction evidence="12">
        <text>2 a 1,2-diacyl-sn-glycero-3-phospho-(1'-sn-glycerol) = a cardiolipin + glycerol</text>
        <dbReference type="Rhea" id="RHEA:31451"/>
        <dbReference type="ChEBI" id="CHEBI:17754"/>
        <dbReference type="ChEBI" id="CHEBI:62237"/>
        <dbReference type="ChEBI" id="CHEBI:64716"/>
    </reaction>
</comment>
<dbReference type="InterPro" id="IPR030874">
    <property type="entry name" value="Cardiolipin_synth_Firmi"/>
</dbReference>
<dbReference type="Pfam" id="PF13091">
    <property type="entry name" value="PLDc_2"/>
    <property type="match status" value="2"/>
</dbReference>
<evidence type="ECO:0000256" key="1">
    <source>
        <dbReference type="ARBA" id="ARBA00004651"/>
    </source>
</evidence>
<feature type="domain" description="PLD phosphodiesterase" evidence="14">
    <location>
        <begin position="403"/>
        <end position="430"/>
    </location>
</feature>
<dbReference type="SUPFAM" id="SSF56024">
    <property type="entry name" value="Phospholipase D/nuclease"/>
    <property type="match status" value="2"/>
</dbReference>
<dbReference type="Pfam" id="PF13396">
    <property type="entry name" value="PLDc_N"/>
    <property type="match status" value="1"/>
</dbReference>
<keyword evidence="5 12" id="KW-0812">Transmembrane</keyword>
<evidence type="ECO:0000256" key="4">
    <source>
        <dbReference type="ARBA" id="ARBA00022679"/>
    </source>
</evidence>
<dbReference type="SMART" id="SM00155">
    <property type="entry name" value="PLDc"/>
    <property type="match status" value="2"/>
</dbReference>
<feature type="domain" description="PLD phosphodiesterase" evidence="14">
    <location>
        <begin position="227"/>
        <end position="254"/>
    </location>
</feature>
<dbReference type="EC" id="2.7.8.-" evidence="12 13"/>
<dbReference type="CDD" id="cd09110">
    <property type="entry name" value="PLDc_CLS_1"/>
    <property type="match status" value="1"/>
</dbReference>
<feature type="active site" evidence="12">
    <location>
        <position position="415"/>
    </location>
</feature>
<evidence type="ECO:0000256" key="12">
    <source>
        <dbReference type="HAMAP-Rule" id="MF_01916"/>
    </source>
</evidence>
<dbReference type="InterPro" id="IPR022924">
    <property type="entry name" value="Cardiolipin_synthase"/>
</dbReference>
<keyword evidence="8 12" id="KW-0443">Lipid metabolism</keyword>
<evidence type="ECO:0000256" key="6">
    <source>
        <dbReference type="ARBA" id="ARBA00022737"/>
    </source>
</evidence>
<dbReference type="InterPro" id="IPR027379">
    <property type="entry name" value="CLS_N"/>
</dbReference>
<dbReference type="RefSeq" id="WP_096428671.1">
    <property type="nucleotide sequence ID" value="NZ_AP018042.1"/>
</dbReference>
<feature type="active site" evidence="12">
    <location>
        <position position="408"/>
    </location>
</feature>
<dbReference type="AlphaFoldDB" id="A0A1Y1CHD3"/>
<dbReference type="Gene3D" id="3.30.870.10">
    <property type="entry name" value="Endonuclease Chain A"/>
    <property type="match status" value="2"/>
</dbReference>
<evidence type="ECO:0000256" key="13">
    <source>
        <dbReference type="NCBIfam" id="TIGR04265"/>
    </source>
</evidence>
<dbReference type="OrthoDB" id="9762009at2"/>
<accession>A0A1Y1CHD3</accession>
<gene>
    <name evidence="15" type="ORF">ALGA_1404</name>
</gene>
<evidence type="ECO:0000256" key="2">
    <source>
        <dbReference type="ARBA" id="ARBA00022475"/>
    </source>
</evidence>
<name>A0A1Y1CHD3_9BACT</name>
<keyword evidence="16" id="KW-1185">Reference proteome</keyword>
<keyword evidence="4 12" id="KW-0808">Transferase</keyword>
<dbReference type="NCBIfam" id="TIGR04265">
    <property type="entry name" value="bac_cardiolipin"/>
    <property type="match status" value="1"/>
</dbReference>
<evidence type="ECO:0000256" key="8">
    <source>
        <dbReference type="ARBA" id="ARBA00023098"/>
    </source>
</evidence>
<evidence type="ECO:0000259" key="14">
    <source>
        <dbReference type="PROSITE" id="PS50035"/>
    </source>
</evidence>
<protein>
    <recommendedName>
        <fullName evidence="12 13">Cardiolipin synthase</fullName>
        <shortName evidence="12">CL synthase</shortName>
        <ecNumber evidence="12 13">2.7.8.-</ecNumber>
    </recommendedName>
</protein>
<dbReference type="InterPro" id="IPR001736">
    <property type="entry name" value="PLipase_D/transphosphatidylase"/>
</dbReference>
<keyword evidence="10 12" id="KW-0594">Phospholipid biosynthesis</keyword>
<evidence type="ECO:0000313" key="15">
    <source>
        <dbReference type="EMBL" id="BAX79788.1"/>
    </source>
</evidence>
<dbReference type="PANTHER" id="PTHR21248:SF22">
    <property type="entry name" value="PHOSPHOLIPASE D"/>
    <property type="match status" value="1"/>
</dbReference>
<dbReference type="CDD" id="cd09112">
    <property type="entry name" value="PLDc_CLS_2"/>
    <property type="match status" value="1"/>
</dbReference>
<evidence type="ECO:0000256" key="9">
    <source>
        <dbReference type="ARBA" id="ARBA00023136"/>
    </source>
</evidence>
<dbReference type="PROSITE" id="PS50035">
    <property type="entry name" value="PLD"/>
    <property type="match status" value="2"/>
</dbReference>
<reference evidence="15 16" key="1">
    <citation type="journal article" date="2018" name="Mar. Genomics">
        <title>Complete genome sequence of Marinifilaceae bacterium strain SPP2, isolated from the Antarctic marine sediment.</title>
        <authorList>
            <person name="Watanabe M."/>
            <person name="Kojima H."/>
            <person name="Fukui M."/>
        </authorList>
    </citation>
    <scope>NUCLEOTIDE SEQUENCE [LARGE SCALE GENOMIC DNA]</scope>
    <source>
        <strain evidence="15 16">SPP2</strain>
    </source>
</reference>
<dbReference type="EMBL" id="AP018042">
    <property type="protein sequence ID" value="BAX79788.1"/>
    <property type="molecule type" value="Genomic_DNA"/>
</dbReference>
<dbReference type="KEGG" id="mbas:ALGA_1404"/>
<evidence type="ECO:0000256" key="10">
    <source>
        <dbReference type="ARBA" id="ARBA00023209"/>
    </source>
</evidence>
<comment type="function">
    <text evidence="12">Catalyzes the reversible phosphatidyl group transfer from one phosphatidylglycerol molecule to another to form cardiolipin (CL) (diphosphatidylglycerol) and glycerol.</text>
</comment>
<feature type="active site" evidence="12">
    <location>
        <position position="239"/>
    </location>
</feature>